<feature type="transmembrane region" description="Helical" evidence="1">
    <location>
        <begin position="44"/>
        <end position="67"/>
    </location>
</feature>
<evidence type="ECO:0000313" key="2">
    <source>
        <dbReference type="EMBL" id="MPN50920.1"/>
    </source>
</evidence>
<protein>
    <submittedName>
        <fullName evidence="2">Uncharacterized protein</fullName>
    </submittedName>
</protein>
<comment type="caution">
    <text evidence="2">The sequence shown here is derived from an EMBL/GenBank/DDBJ whole genome shotgun (WGS) entry which is preliminary data.</text>
</comment>
<sequence length="106" mass="11364">MGLAALADLRSIWAYALPFCLYQIAHGIHMPCGQSNAIAPFPQAAGTASAINGLVMMLMAFAMGHWLGLNLDADSTMPLAFGIWFWSACTAITAWTLVQRFGISKS</sequence>
<keyword evidence="1" id="KW-0812">Transmembrane</keyword>
<accession>A0A645IIH5</accession>
<gene>
    <name evidence="2" type="ORF">SDC9_198560</name>
</gene>
<proteinExistence type="predicted"/>
<dbReference type="EMBL" id="VSSQ01115517">
    <property type="protein sequence ID" value="MPN50920.1"/>
    <property type="molecule type" value="Genomic_DNA"/>
</dbReference>
<dbReference type="InterPro" id="IPR036259">
    <property type="entry name" value="MFS_trans_sf"/>
</dbReference>
<dbReference type="SUPFAM" id="SSF103473">
    <property type="entry name" value="MFS general substrate transporter"/>
    <property type="match status" value="1"/>
</dbReference>
<dbReference type="Gene3D" id="1.20.1720.10">
    <property type="entry name" value="Multidrug resistance protein D"/>
    <property type="match status" value="1"/>
</dbReference>
<evidence type="ECO:0000256" key="1">
    <source>
        <dbReference type="SAM" id="Phobius"/>
    </source>
</evidence>
<keyword evidence="1" id="KW-0472">Membrane</keyword>
<name>A0A645IIH5_9ZZZZ</name>
<feature type="transmembrane region" description="Helical" evidence="1">
    <location>
        <begin position="79"/>
        <end position="98"/>
    </location>
</feature>
<dbReference type="AlphaFoldDB" id="A0A645IIH5"/>
<organism evidence="2">
    <name type="scientific">bioreactor metagenome</name>
    <dbReference type="NCBI Taxonomy" id="1076179"/>
    <lineage>
        <taxon>unclassified sequences</taxon>
        <taxon>metagenomes</taxon>
        <taxon>ecological metagenomes</taxon>
    </lineage>
</organism>
<keyword evidence="1" id="KW-1133">Transmembrane helix</keyword>
<reference evidence="2" key="1">
    <citation type="submission" date="2019-08" db="EMBL/GenBank/DDBJ databases">
        <authorList>
            <person name="Kucharzyk K."/>
            <person name="Murdoch R.W."/>
            <person name="Higgins S."/>
            <person name="Loffler F."/>
        </authorList>
    </citation>
    <scope>NUCLEOTIDE SEQUENCE</scope>
</reference>